<gene>
    <name evidence="1" type="ORF">F5148DRAFT_212107</name>
</gene>
<protein>
    <submittedName>
        <fullName evidence="1">Uncharacterized protein</fullName>
    </submittedName>
</protein>
<dbReference type="EMBL" id="JAGFNK010000164">
    <property type="protein sequence ID" value="KAI9462757.1"/>
    <property type="molecule type" value="Genomic_DNA"/>
</dbReference>
<sequence>MSQRRLAERTSDPATTPSSQERPPTQAPRRTTPPLPSHPRPHVRPHPRVLPPPAVAKTSSPRPSTTTASVRKADHAVHHLLSRHPLARYRQHVPPPTAVETTPPSRHRPHPLLRRLHLPRPSPSGAATLSHHRPRSCRHRLRIDNSSNTADAWQHHEARRRIRHAASTPHPLPASTHHTRVQHLRHAARLRLGQGRVTHSIVLGHGSRTRTEIQQRKEQRSLSTNAFDWLSVLFHHSAPIFCSTS</sequence>
<reference evidence="1" key="1">
    <citation type="submission" date="2021-03" db="EMBL/GenBank/DDBJ databases">
        <title>Evolutionary priming and transition to the ectomycorrhizal habit in an iconic lineage of mushroom-forming fungi: is preadaptation a requirement?</title>
        <authorList>
            <consortium name="DOE Joint Genome Institute"/>
            <person name="Looney B.P."/>
            <person name="Miyauchi S."/>
            <person name="Morin E."/>
            <person name="Drula E."/>
            <person name="Courty P.E."/>
            <person name="Chicoki N."/>
            <person name="Fauchery L."/>
            <person name="Kohler A."/>
            <person name="Kuo A."/>
            <person name="LaButti K."/>
            <person name="Pangilinan J."/>
            <person name="Lipzen A."/>
            <person name="Riley R."/>
            <person name="Andreopoulos W."/>
            <person name="He G."/>
            <person name="Johnson J."/>
            <person name="Barry K.W."/>
            <person name="Grigoriev I.V."/>
            <person name="Nagy L."/>
            <person name="Hibbett D."/>
            <person name="Henrissat B."/>
            <person name="Matheny P.B."/>
            <person name="Labbe J."/>
            <person name="Martin A.F."/>
        </authorList>
    </citation>
    <scope>NUCLEOTIDE SEQUENCE</scope>
    <source>
        <strain evidence="1">BPL698</strain>
    </source>
</reference>
<accession>A0ACC0U5Y8</accession>
<dbReference type="Proteomes" id="UP001207468">
    <property type="component" value="Unassembled WGS sequence"/>
</dbReference>
<name>A0ACC0U5Y8_9AGAM</name>
<proteinExistence type="predicted"/>
<keyword evidence="2" id="KW-1185">Reference proteome</keyword>
<evidence type="ECO:0000313" key="2">
    <source>
        <dbReference type="Proteomes" id="UP001207468"/>
    </source>
</evidence>
<organism evidence="1 2">
    <name type="scientific">Russula earlei</name>
    <dbReference type="NCBI Taxonomy" id="71964"/>
    <lineage>
        <taxon>Eukaryota</taxon>
        <taxon>Fungi</taxon>
        <taxon>Dikarya</taxon>
        <taxon>Basidiomycota</taxon>
        <taxon>Agaricomycotina</taxon>
        <taxon>Agaricomycetes</taxon>
        <taxon>Russulales</taxon>
        <taxon>Russulaceae</taxon>
        <taxon>Russula</taxon>
    </lineage>
</organism>
<comment type="caution">
    <text evidence="1">The sequence shown here is derived from an EMBL/GenBank/DDBJ whole genome shotgun (WGS) entry which is preliminary data.</text>
</comment>
<evidence type="ECO:0000313" key="1">
    <source>
        <dbReference type="EMBL" id="KAI9462757.1"/>
    </source>
</evidence>